<evidence type="ECO:0000256" key="1">
    <source>
        <dbReference type="SAM" id="Coils"/>
    </source>
</evidence>
<dbReference type="Proteomes" id="UP000598120">
    <property type="component" value="Unassembled WGS sequence"/>
</dbReference>
<protein>
    <recommendedName>
        <fullName evidence="2">DUF4296 domain-containing protein</fullName>
    </recommendedName>
</protein>
<evidence type="ECO:0000313" key="3">
    <source>
        <dbReference type="EMBL" id="GFZ82212.1"/>
    </source>
</evidence>
<dbReference type="RefSeq" id="WP_188605281.1">
    <property type="nucleotide sequence ID" value="NZ_BMIC01000001.1"/>
</dbReference>
<reference evidence="3 4" key="1">
    <citation type="journal article" date="2014" name="Int. J. Syst. Evol. Microbiol.">
        <title>Complete genome sequence of Corynebacterium casei LMG S-19264T (=DSM 44701T), isolated from a smear-ripened cheese.</title>
        <authorList>
            <consortium name="US DOE Joint Genome Institute (JGI-PGF)"/>
            <person name="Walter F."/>
            <person name="Albersmeier A."/>
            <person name="Kalinowski J."/>
            <person name="Ruckert C."/>
        </authorList>
    </citation>
    <scope>NUCLEOTIDE SEQUENCE [LARGE SCALE GENOMIC DNA]</scope>
    <source>
        <strain evidence="3 4">CGMCC 1.15295</strain>
    </source>
</reference>
<sequence length="147" mass="17191">MRILVFIMYIILFVGCNSVNRPKKPDNLISKDKMSEIIYDVYIMNSAKGINKTLLENNGILPQEFIYKKHSIDSLQFANSNDYYAFDTEVYEGIINKVKEKIESEKVKYEAINEEELKAEKELKEATRAKELKKSPKVLKEFKEVKQ</sequence>
<proteinExistence type="predicted"/>
<dbReference type="PROSITE" id="PS51257">
    <property type="entry name" value="PROKAR_LIPOPROTEIN"/>
    <property type="match status" value="1"/>
</dbReference>
<accession>A0A8J2X9K5</accession>
<keyword evidence="4" id="KW-1185">Reference proteome</keyword>
<evidence type="ECO:0000313" key="4">
    <source>
        <dbReference type="Proteomes" id="UP000598120"/>
    </source>
</evidence>
<dbReference type="EMBL" id="BMIC01000001">
    <property type="protein sequence ID" value="GFZ82212.1"/>
    <property type="molecule type" value="Genomic_DNA"/>
</dbReference>
<dbReference type="InterPro" id="IPR025381">
    <property type="entry name" value="DUF4296"/>
</dbReference>
<keyword evidence="1" id="KW-0175">Coiled coil</keyword>
<name>A0A8J2X9K5_9FLAO</name>
<evidence type="ECO:0000259" key="2">
    <source>
        <dbReference type="Pfam" id="PF14129"/>
    </source>
</evidence>
<feature type="coiled-coil region" evidence="1">
    <location>
        <begin position="95"/>
        <end position="132"/>
    </location>
</feature>
<gene>
    <name evidence="3" type="ORF">GCM10011531_10760</name>
</gene>
<feature type="domain" description="DUF4296" evidence="2">
    <location>
        <begin position="25"/>
        <end position="106"/>
    </location>
</feature>
<comment type="caution">
    <text evidence="3">The sequence shown here is derived from an EMBL/GenBank/DDBJ whole genome shotgun (WGS) entry which is preliminary data.</text>
</comment>
<organism evidence="3 4">
    <name type="scientific">Aquaticitalea lipolytica</name>
    <dbReference type="NCBI Taxonomy" id="1247562"/>
    <lineage>
        <taxon>Bacteria</taxon>
        <taxon>Pseudomonadati</taxon>
        <taxon>Bacteroidota</taxon>
        <taxon>Flavobacteriia</taxon>
        <taxon>Flavobacteriales</taxon>
        <taxon>Flavobacteriaceae</taxon>
        <taxon>Aquaticitalea</taxon>
    </lineage>
</organism>
<dbReference type="AlphaFoldDB" id="A0A8J2X9K5"/>
<dbReference type="Pfam" id="PF14129">
    <property type="entry name" value="DUF4296"/>
    <property type="match status" value="1"/>
</dbReference>